<dbReference type="Proteomes" id="UP000436016">
    <property type="component" value="Unassembled WGS sequence"/>
</dbReference>
<dbReference type="RefSeq" id="WP_160854900.1">
    <property type="nucleotide sequence ID" value="NZ_WUWG01000003.1"/>
</dbReference>
<reference evidence="2 3" key="1">
    <citation type="submission" date="2019-12" db="EMBL/GenBank/DDBJ databases">
        <title>Strain KN286 was isolated from seawater, which was collected from Caroline Seamount in the tropical western Pacific.</title>
        <authorList>
            <person name="Wang Q."/>
        </authorList>
    </citation>
    <scope>NUCLEOTIDE SEQUENCE [LARGE SCALE GENOMIC DNA]</scope>
    <source>
        <strain evidence="2 3">KN286</strain>
    </source>
</reference>
<feature type="signal peptide" evidence="1">
    <location>
        <begin position="1"/>
        <end position="22"/>
    </location>
</feature>
<dbReference type="AlphaFoldDB" id="A0A6B0TN46"/>
<sequence>MTRLATLCLPAAFLALASPAPAAEQEAIDGCIDQLRTVGGPDGQSGTVVSSEFSEAGTLVMLRDAGGTLWRCIGYSDGAVGELAVAEAADDGAGAMAGASGDMVSEEQVRFAAGTSGATLTGTLAAGASKRYLLGAKDGQFLDVNLSGTGGGLSYQIFNPDETFLLDMVPAGQDYRGQLWQSGDHVVEVINRGDGAAEYTLGVTIE</sequence>
<feature type="chain" id="PRO_5025593524" description="Secreted protein" evidence="1">
    <location>
        <begin position="23"/>
        <end position="206"/>
    </location>
</feature>
<evidence type="ECO:0008006" key="4">
    <source>
        <dbReference type="Google" id="ProtNLM"/>
    </source>
</evidence>
<accession>A0A6B0TN46</accession>
<evidence type="ECO:0000313" key="2">
    <source>
        <dbReference type="EMBL" id="MXU65957.1"/>
    </source>
</evidence>
<organism evidence="2 3">
    <name type="scientific">Oceanomicrobium pacificus</name>
    <dbReference type="NCBI Taxonomy" id="2692916"/>
    <lineage>
        <taxon>Bacteria</taxon>
        <taxon>Pseudomonadati</taxon>
        <taxon>Pseudomonadota</taxon>
        <taxon>Alphaproteobacteria</taxon>
        <taxon>Rhodobacterales</taxon>
        <taxon>Paracoccaceae</taxon>
        <taxon>Oceanomicrobium</taxon>
    </lineage>
</organism>
<comment type="caution">
    <text evidence="2">The sequence shown here is derived from an EMBL/GenBank/DDBJ whole genome shotgun (WGS) entry which is preliminary data.</text>
</comment>
<dbReference type="Gene3D" id="2.60.120.380">
    <property type="match status" value="1"/>
</dbReference>
<evidence type="ECO:0000313" key="3">
    <source>
        <dbReference type="Proteomes" id="UP000436016"/>
    </source>
</evidence>
<evidence type="ECO:0000256" key="1">
    <source>
        <dbReference type="SAM" id="SignalP"/>
    </source>
</evidence>
<proteinExistence type="predicted"/>
<gene>
    <name evidence="2" type="ORF">GSH16_10890</name>
</gene>
<keyword evidence="1" id="KW-0732">Signal</keyword>
<name>A0A6B0TN46_9RHOB</name>
<keyword evidence="3" id="KW-1185">Reference proteome</keyword>
<protein>
    <recommendedName>
        <fullName evidence="4">Secreted protein</fullName>
    </recommendedName>
</protein>
<dbReference type="EMBL" id="WUWG01000003">
    <property type="protein sequence ID" value="MXU65957.1"/>
    <property type="molecule type" value="Genomic_DNA"/>
</dbReference>